<dbReference type="Proteomes" id="UP001203069">
    <property type="component" value="Unassembled WGS sequence"/>
</dbReference>
<dbReference type="RefSeq" id="WP_249232081.1">
    <property type="nucleotide sequence ID" value="NZ_JAKPBZ010000108.1"/>
</dbReference>
<evidence type="ECO:0000313" key="2">
    <source>
        <dbReference type="Proteomes" id="UP001203069"/>
    </source>
</evidence>
<keyword evidence="2" id="KW-1185">Reference proteome</keyword>
<gene>
    <name evidence="1" type="ORF">MFP26_07925</name>
</gene>
<evidence type="ECO:0000313" key="1">
    <source>
        <dbReference type="EMBL" id="MCL2892620.1"/>
    </source>
</evidence>
<name>A0ABT0MS00_9GAMM</name>
<organism evidence="1 2">
    <name type="scientific">Brenneria tiliae</name>
    <dbReference type="NCBI Taxonomy" id="2914984"/>
    <lineage>
        <taxon>Bacteria</taxon>
        <taxon>Pseudomonadati</taxon>
        <taxon>Pseudomonadota</taxon>
        <taxon>Gammaproteobacteria</taxon>
        <taxon>Enterobacterales</taxon>
        <taxon>Pectobacteriaceae</taxon>
        <taxon>Brenneria</taxon>
    </lineage>
</organism>
<sequence length="109" mass="12628">MKNNELISHSTTTLLMRTEPVGTLQLPGIPGEFEVLSFKERQKRPRLLVVHESWHQHQPWEYVTPVAVVNVEQNGSTRFNNQIDKTQSAYSKIGEEALAIYRRYKQAHV</sequence>
<protein>
    <submittedName>
        <fullName evidence="1">Uncharacterized protein</fullName>
    </submittedName>
</protein>
<reference evidence="1 2" key="1">
    <citation type="submission" date="2022-02" db="EMBL/GenBank/DDBJ databases">
        <title>Description of Brenneria tiliae sp. nov. isolated from symptomatic Tilia x moltkei and Tilia x europaea trees in the UK.</title>
        <authorList>
            <person name="Kile H."/>
        </authorList>
    </citation>
    <scope>NUCLEOTIDE SEQUENCE [LARGE SCALE GENOMIC DNA]</scope>
    <source>
        <strain evidence="1 2">MC1SB4.1</strain>
    </source>
</reference>
<accession>A0ABT0MS00</accession>
<dbReference type="EMBL" id="JAKPBZ010000108">
    <property type="protein sequence ID" value="MCL2892620.1"/>
    <property type="molecule type" value="Genomic_DNA"/>
</dbReference>
<proteinExistence type="predicted"/>
<comment type="caution">
    <text evidence="1">The sequence shown here is derived from an EMBL/GenBank/DDBJ whole genome shotgun (WGS) entry which is preliminary data.</text>
</comment>